<dbReference type="Pfam" id="PF05666">
    <property type="entry name" value="YcgJ"/>
    <property type="match status" value="1"/>
</dbReference>
<name>A0A1A9AYF9_PLESH</name>
<dbReference type="KEGG" id="pshi:SAMEA2665130_1673"/>
<sequence>MNPFIILLSVVISGAAILDSLVFTAPDIFIPEEGVVCDKPKAFCATQQGISKNKTLSHFHVERKNVNSQTAWDSLLHANQRGVIEFSDGTYCYLKEKTCQPVSFSAWYIQNSLFNRTNNLP</sequence>
<protein>
    <submittedName>
        <fullName evidence="1">Uncharacterized protein</fullName>
    </submittedName>
</protein>
<dbReference type="Proteomes" id="UP000664658">
    <property type="component" value="Unassembled WGS sequence"/>
</dbReference>
<evidence type="ECO:0000313" key="1">
    <source>
        <dbReference type="EMBL" id="MBO1107709.1"/>
    </source>
</evidence>
<dbReference type="AlphaFoldDB" id="A0A1A9AYF9"/>
<evidence type="ECO:0000313" key="2">
    <source>
        <dbReference type="Proteomes" id="UP000664658"/>
    </source>
</evidence>
<gene>
    <name evidence="1" type="ORF">J2R62_05645</name>
</gene>
<dbReference type="RefSeq" id="WP_010863778.1">
    <property type="nucleotide sequence ID" value="NZ_CP027852.1"/>
</dbReference>
<proteinExistence type="predicted"/>
<accession>A0A1A9AYF9</accession>
<comment type="caution">
    <text evidence="1">The sequence shown here is derived from an EMBL/GenBank/DDBJ whole genome shotgun (WGS) entry which is preliminary data.</text>
</comment>
<organism evidence="1 2">
    <name type="scientific">Plesiomonas shigelloides</name>
    <name type="common">Aeromonas shigelloides</name>
    <dbReference type="NCBI Taxonomy" id="703"/>
    <lineage>
        <taxon>Bacteria</taxon>
        <taxon>Pseudomonadati</taxon>
        <taxon>Pseudomonadota</taxon>
        <taxon>Gammaproteobacteria</taxon>
        <taxon>Enterobacterales</taxon>
        <taxon>Enterobacteriaceae</taxon>
        <taxon>Plesiomonas</taxon>
    </lineage>
</organism>
<dbReference type="EMBL" id="JAFNAA010000004">
    <property type="protein sequence ID" value="MBO1107709.1"/>
    <property type="molecule type" value="Genomic_DNA"/>
</dbReference>
<dbReference type="InterPro" id="IPR008617">
    <property type="entry name" value="Uncharacterised_YcgJ"/>
</dbReference>
<reference evidence="1" key="1">
    <citation type="submission" date="2021-03" db="EMBL/GenBank/DDBJ databases">
        <title>Plesiomonas shigelloides zfcc0051, isolated from zebrafish feces.</title>
        <authorList>
            <person name="Vanderhoek Z."/>
            <person name="Gaulke C."/>
        </authorList>
    </citation>
    <scope>NUCLEOTIDE SEQUENCE</scope>
    <source>
        <strain evidence="1">Zfcc0051</strain>
    </source>
</reference>